<dbReference type="EMBL" id="NXDV01000010">
    <property type="protein sequence ID" value="PHQ02199.1"/>
    <property type="molecule type" value="Genomic_DNA"/>
</dbReference>
<feature type="transmembrane region" description="Helical" evidence="1">
    <location>
        <begin position="82"/>
        <end position="100"/>
    </location>
</feature>
<keyword evidence="1" id="KW-0472">Membrane</keyword>
<dbReference type="Proteomes" id="UP000223291">
    <property type="component" value="Unassembled WGS sequence"/>
</dbReference>
<dbReference type="InterPro" id="IPR031876">
    <property type="entry name" value="DUF4760"/>
</dbReference>
<dbReference type="AlphaFoldDB" id="A0AAX0TTW8"/>
<keyword evidence="1" id="KW-0812">Transmembrane</keyword>
<keyword evidence="1" id="KW-1133">Transmembrane helix</keyword>
<evidence type="ECO:0000313" key="2">
    <source>
        <dbReference type="EMBL" id="PHQ02199.1"/>
    </source>
</evidence>
<comment type="caution">
    <text evidence="2">The sequence shown here is derived from an EMBL/GenBank/DDBJ whole genome shotgun (WGS) entry which is preliminary data.</text>
</comment>
<feature type="transmembrane region" description="Helical" evidence="1">
    <location>
        <begin position="6"/>
        <end position="27"/>
    </location>
</feature>
<organism evidence="2 3">
    <name type="scientific">Acinetobacter baumannii</name>
    <dbReference type="NCBI Taxonomy" id="470"/>
    <lineage>
        <taxon>Bacteria</taxon>
        <taxon>Pseudomonadati</taxon>
        <taxon>Pseudomonadota</taxon>
        <taxon>Gammaproteobacteria</taxon>
        <taxon>Moraxellales</taxon>
        <taxon>Moraxellaceae</taxon>
        <taxon>Acinetobacter</taxon>
        <taxon>Acinetobacter calcoaceticus/baumannii complex</taxon>
    </lineage>
</organism>
<evidence type="ECO:0000256" key="1">
    <source>
        <dbReference type="SAM" id="Phobius"/>
    </source>
</evidence>
<gene>
    <name evidence="2" type="ORF">CPI82_13780</name>
</gene>
<sequence length="233" mass="27205">MNIDNILLLRTILLFLPYAIVLWLFYWKVRDPFFLKPRTYIQLNIMMICLIVCFVETVYWHISWNKFSFLNFEISNTAGKADSLIVLLGILAAVLGWLFTSRGQDLTSKRSHSIQTLMASRLSEAYARHANYATGVYVDIKGKRGDSAVISMAEFLDLSQEERNAIFYQLNYFEFIAVGIRYGDLEEQLMKNTLKTIVTNNYEFFGEIIKSKQEKAPNIYEHLTALYKRWNCK</sequence>
<dbReference type="RefSeq" id="WP_099349754.1">
    <property type="nucleotide sequence ID" value="NZ_CACSGJ010000002.1"/>
</dbReference>
<name>A0AAX0TTW8_ACIBA</name>
<feature type="transmembrane region" description="Helical" evidence="1">
    <location>
        <begin position="39"/>
        <end position="62"/>
    </location>
</feature>
<dbReference type="Pfam" id="PF15956">
    <property type="entry name" value="DUF4760"/>
    <property type="match status" value="1"/>
</dbReference>
<accession>A0AAX0TTW8</accession>
<reference evidence="2 3" key="1">
    <citation type="submission" date="2017-09" db="EMBL/GenBank/DDBJ databases">
        <title>Draft genome of Acinetobacter baumannii strain I43, a mercury resistant bacteria.</title>
        <authorList>
            <person name="Siqueira K.A."/>
            <person name="Mello I.S."/>
            <person name="Mendes T.A."/>
            <person name="Soares M.A."/>
        </authorList>
    </citation>
    <scope>NUCLEOTIDE SEQUENCE [LARGE SCALE GENOMIC DNA]</scope>
    <source>
        <strain evidence="2 3">I43</strain>
    </source>
</reference>
<evidence type="ECO:0000313" key="3">
    <source>
        <dbReference type="Proteomes" id="UP000223291"/>
    </source>
</evidence>
<proteinExistence type="predicted"/>
<protein>
    <submittedName>
        <fullName evidence="2">DUF4760 domain-containing protein</fullName>
    </submittedName>
</protein>